<protein>
    <recommendedName>
        <fullName evidence="6">Adenosine deaminase domain-containing protein</fullName>
    </recommendedName>
</protein>
<sequence>MRDCLDDLDASRIGHGVRAAEDPRLLAQLAERQVTCEVCPSSNVALGVYEKAADVPLRTLFDAGVPMALGADDPLLFGSRLAAQYELVRRHHGFTDAELAELARQSVRGSAAPVDVRDKLLSGIDDWLAS</sequence>
<dbReference type="GO" id="GO:0046872">
    <property type="term" value="F:metal ion binding"/>
    <property type="evidence" value="ECO:0007669"/>
    <property type="project" value="UniProtKB-KW"/>
</dbReference>
<evidence type="ECO:0000256" key="1">
    <source>
        <dbReference type="ARBA" id="ARBA00001947"/>
    </source>
</evidence>
<accession>A0A7J0CV31</accession>
<dbReference type="Pfam" id="PF00962">
    <property type="entry name" value="A_deaminase"/>
    <property type="match status" value="1"/>
</dbReference>
<dbReference type="InterPro" id="IPR001365">
    <property type="entry name" value="A_deaminase_dom"/>
</dbReference>
<dbReference type="AlphaFoldDB" id="A0A7J0CV31"/>
<reference evidence="7 8" key="1">
    <citation type="submission" date="2020-05" db="EMBL/GenBank/DDBJ databases">
        <title>Whole genome shotgun sequence of Streptomyces microflavus NBRC 13062.</title>
        <authorList>
            <person name="Komaki H."/>
            <person name="Tamura T."/>
        </authorList>
    </citation>
    <scope>NUCLEOTIDE SEQUENCE [LARGE SCALE GENOMIC DNA]</scope>
    <source>
        <strain evidence="7 8">NBRC 13062</strain>
    </source>
</reference>
<dbReference type="PANTHER" id="PTHR43114">
    <property type="entry name" value="ADENINE DEAMINASE"/>
    <property type="match status" value="1"/>
</dbReference>
<evidence type="ECO:0000256" key="4">
    <source>
        <dbReference type="ARBA" id="ARBA00022801"/>
    </source>
</evidence>
<dbReference type="GO" id="GO:0016814">
    <property type="term" value="F:hydrolase activity, acting on carbon-nitrogen (but not peptide) bonds, in cyclic amidines"/>
    <property type="evidence" value="ECO:0007669"/>
    <property type="project" value="UniProtKB-ARBA"/>
</dbReference>
<evidence type="ECO:0000256" key="3">
    <source>
        <dbReference type="ARBA" id="ARBA00022723"/>
    </source>
</evidence>
<dbReference type="GO" id="GO:0019239">
    <property type="term" value="F:deaminase activity"/>
    <property type="evidence" value="ECO:0007669"/>
    <property type="project" value="InterPro"/>
</dbReference>
<dbReference type="GO" id="GO:0009168">
    <property type="term" value="P:purine ribonucleoside monophosphate biosynthetic process"/>
    <property type="evidence" value="ECO:0007669"/>
    <property type="project" value="InterPro"/>
</dbReference>
<gene>
    <name evidence="7" type="ORF">Smic_48680</name>
</gene>
<dbReference type="InterPro" id="IPR006650">
    <property type="entry name" value="A/AMP_deam_AS"/>
</dbReference>
<evidence type="ECO:0000256" key="2">
    <source>
        <dbReference type="ARBA" id="ARBA00006676"/>
    </source>
</evidence>
<dbReference type="Gene3D" id="3.20.20.140">
    <property type="entry name" value="Metal-dependent hydrolases"/>
    <property type="match status" value="1"/>
</dbReference>
<dbReference type="EMBL" id="BLWD01000001">
    <property type="protein sequence ID" value="GFN06312.1"/>
    <property type="molecule type" value="Genomic_DNA"/>
</dbReference>
<evidence type="ECO:0000256" key="5">
    <source>
        <dbReference type="ARBA" id="ARBA00022833"/>
    </source>
</evidence>
<feature type="domain" description="Adenosine deaminase" evidence="6">
    <location>
        <begin position="2"/>
        <end position="127"/>
    </location>
</feature>
<organism evidence="7 8">
    <name type="scientific">Streptomyces microflavus</name>
    <name type="common">Streptomyces lipmanii</name>
    <dbReference type="NCBI Taxonomy" id="1919"/>
    <lineage>
        <taxon>Bacteria</taxon>
        <taxon>Bacillati</taxon>
        <taxon>Actinomycetota</taxon>
        <taxon>Actinomycetes</taxon>
        <taxon>Kitasatosporales</taxon>
        <taxon>Streptomycetaceae</taxon>
        <taxon>Streptomyces</taxon>
    </lineage>
</organism>
<evidence type="ECO:0000313" key="7">
    <source>
        <dbReference type="EMBL" id="GFN06312.1"/>
    </source>
</evidence>
<dbReference type="Proteomes" id="UP000498740">
    <property type="component" value="Unassembled WGS sequence"/>
</dbReference>
<dbReference type="PROSITE" id="PS00485">
    <property type="entry name" value="A_DEAMINASE"/>
    <property type="match status" value="1"/>
</dbReference>
<comment type="cofactor">
    <cofactor evidence="1">
        <name>Zn(2+)</name>
        <dbReference type="ChEBI" id="CHEBI:29105"/>
    </cofactor>
</comment>
<evidence type="ECO:0000313" key="8">
    <source>
        <dbReference type="Proteomes" id="UP000498740"/>
    </source>
</evidence>
<name>A0A7J0CV31_STRMI</name>
<dbReference type="InterPro" id="IPR006330">
    <property type="entry name" value="Ado/ade_deaminase"/>
</dbReference>
<dbReference type="PANTHER" id="PTHR43114:SF6">
    <property type="entry name" value="ADENINE DEAMINASE"/>
    <property type="match status" value="1"/>
</dbReference>
<proteinExistence type="inferred from homology"/>
<evidence type="ECO:0000259" key="6">
    <source>
        <dbReference type="Pfam" id="PF00962"/>
    </source>
</evidence>
<dbReference type="SUPFAM" id="SSF51556">
    <property type="entry name" value="Metallo-dependent hydrolases"/>
    <property type="match status" value="1"/>
</dbReference>
<keyword evidence="4" id="KW-0378">Hydrolase</keyword>
<dbReference type="InterPro" id="IPR032466">
    <property type="entry name" value="Metal_Hydrolase"/>
</dbReference>
<keyword evidence="3" id="KW-0479">Metal-binding</keyword>
<comment type="similarity">
    <text evidence="2">Belongs to the metallo-dependent hydrolases superfamily. Adenosine and AMP deaminases family.</text>
</comment>
<comment type="caution">
    <text evidence="7">The sequence shown here is derived from an EMBL/GenBank/DDBJ whole genome shotgun (WGS) entry which is preliminary data.</text>
</comment>
<keyword evidence="5" id="KW-0862">Zinc</keyword>